<dbReference type="SUPFAM" id="SSF89372">
    <property type="entry name" value="Fucose-specific lectin"/>
    <property type="match status" value="1"/>
</dbReference>
<keyword evidence="3" id="KW-0812">Transmembrane</keyword>
<evidence type="ECO:0008006" key="6">
    <source>
        <dbReference type="Google" id="ProtNLM"/>
    </source>
</evidence>
<dbReference type="InterPro" id="IPR012475">
    <property type="entry name" value="Fungal_lectin"/>
</dbReference>
<evidence type="ECO:0000313" key="5">
    <source>
        <dbReference type="Proteomes" id="UP001161017"/>
    </source>
</evidence>
<evidence type="ECO:0000313" key="4">
    <source>
        <dbReference type="EMBL" id="MDI1493059.1"/>
    </source>
</evidence>
<name>A0AA43QWN4_9LECA</name>
<dbReference type="Proteomes" id="UP001161017">
    <property type="component" value="Unassembled WGS sequence"/>
</dbReference>
<feature type="region of interest" description="Disordered" evidence="2">
    <location>
        <begin position="108"/>
        <end position="134"/>
    </location>
</feature>
<keyword evidence="5" id="KW-1185">Reference proteome</keyword>
<dbReference type="EMBL" id="JAPUFD010000022">
    <property type="protein sequence ID" value="MDI1493059.1"/>
    <property type="molecule type" value="Genomic_DNA"/>
</dbReference>
<gene>
    <name evidence="4" type="ORF">OHK93_004843</name>
</gene>
<organism evidence="4 5">
    <name type="scientific">Ramalina farinacea</name>
    <dbReference type="NCBI Taxonomy" id="258253"/>
    <lineage>
        <taxon>Eukaryota</taxon>
        <taxon>Fungi</taxon>
        <taxon>Dikarya</taxon>
        <taxon>Ascomycota</taxon>
        <taxon>Pezizomycotina</taxon>
        <taxon>Lecanoromycetes</taxon>
        <taxon>OSLEUM clade</taxon>
        <taxon>Lecanoromycetidae</taxon>
        <taxon>Lecanorales</taxon>
        <taxon>Lecanorineae</taxon>
        <taxon>Ramalinaceae</taxon>
        <taxon>Ramalina</taxon>
    </lineage>
</organism>
<keyword evidence="3" id="KW-1133">Transmembrane helix</keyword>
<accession>A0AA43QWN4</accession>
<reference evidence="4" key="1">
    <citation type="journal article" date="2023" name="Genome Biol. Evol.">
        <title>First Whole Genome Sequence and Flow Cytometry Genome Size Data for the Lichen-Forming Fungus Ramalina farinacea (Ascomycota).</title>
        <authorList>
            <person name="Llewellyn T."/>
            <person name="Mian S."/>
            <person name="Hill R."/>
            <person name="Leitch I.J."/>
            <person name="Gaya E."/>
        </authorList>
    </citation>
    <scope>NUCLEOTIDE SEQUENCE</scope>
    <source>
        <strain evidence="4">LIQ254RAFAR</strain>
    </source>
</reference>
<dbReference type="Gene3D" id="2.120.10.70">
    <property type="entry name" value="Fucose-specific lectin"/>
    <property type="match status" value="1"/>
</dbReference>
<comment type="caution">
    <text evidence="4">The sequence shown here is derived from an EMBL/GenBank/DDBJ whole genome shotgun (WGS) entry which is preliminary data.</text>
</comment>
<proteinExistence type="inferred from homology"/>
<keyword evidence="3" id="KW-0472">Membrane</keyword>
<sequence length="405" mass="43654">MASNEDQAYSQLEAFTYGQLEVAPQHHREKPLPTDLGKQVVPEDGKQHALERVGIEVDPNGNFPAQYVGDPQVQIHRSSRMKWMLLVGVVSLVVITAAVLGGVFGSRHKNHGTVRNAPSTNHSNASISSSPTRSTQRNIAALSYSLNSVNNTRVYFQDDDGQIVEAANSADNPKWNISRIGIGGKNGSAIAAAVSQPGFPLVISVVYLDVNNVIHDVSYSPSTSKWASGTLSDKGYTAMPNSSLAAMYYQCRGCPNSTIIAFQDTNGFVQIGNLTSRGWTLMQLGPVLDPAIGTALTLTPIRHKEAYDMIDIYYQNSGLNMSIGWLAQNLTPVDTWLEEKYVPSVMANSTSDQKVYGAVAVTAIGSAFGVVKQTGQADTIESWQVADDMIDWTSVGNVDLGGIWG</sequence>
<comment type="similarity">
    <text evidence="1">Belongs to the fungal fucose-specific lectin family.</text>
</comment>
<evidence type="ECO:0000256" key="1">
    <source>
        <dbReference type="ARBA" id="ARBA00009042"/>
    </source>
</evidence>
<dbReference type="Pfam" id="PF07938">
    <property type="entry name" value="Fungal_lectin"/>
    <property type="match status" value="1"/>
</dbReference>
<feature type="transmembrane region" description="Helical" evidence="3">
    <location>
        <begin position="83"/>
        <end position="105"/>
    </location>
</feature>
<evidence type="ECO:0000256" key="2">
    <source>
        <dbReference type="SAM" id="MobiDB-lite"/>
    </source>
</evidence>
<dbReference type="AlphaFoldDB" id="A0AA43QWN4"/>
<evidence type="ECO:0000256" key="3">
    <source>
        <dbReference type="SAM" id="Phobius"/>
    </source>
</evidence>
<feature type="compositionally biased region" description="Low complexity" evidence="2">
    <location>
        <begin position="118"/>
        <end position="132"/>
    </location>
</feature>
<protein>
    <recommendedName>
        <fullName evidence="6">Fucose-specific lectin</fullName>
    </recommendedName>
</protein>